<evidence type="ECO:0000256" key="17">
    <source>
        <dbReference type="HAMAP-Rule" id="MF_01113"/>
    </source>
</evidence>
<dbReference type="Pfam" id="PF11798">
    <property type="entry name" value="IMS_HHH"/>
    <property type="match status" value="1"/>
</dbReference>
<comment type="subcellular location">
    <subcellularLocation>
        <location evidence="1 17">Cytoplasm</location>
    </subcellularLocation>
</comment>
<dbReference type="PANTHER" id="PTHR11076:SF33">
    <property type="entry name" value="DNA POLYMERASE KAPPA"/>
    <property type="match status" value="1"/>
</dbReference>
<feature type="active site" evidence="17">
    <location>
        <position position="119"/>
    </location>
</feature>
<name>A0A5S3PUR4_9SPHN</name>
<dbReference type="PANTHER" id="PTHR11076">
    <property type="entry name" value="DNA REPAIR POLYMERASE UMUC / TRANSFERASE FAMILY MEMBER"/>
    <property type="match status" value="1"/>
</dbReference>
<reference evidence="19 20" key="1">
    <citation type="submission" date="2019-05" db="EMBL/GenBank/DDBJ databases">
        <title>Erythrobacter marisflavi sp. nov., isolated from isolated from water of an estuary environment.</title>
        <authorList>
            <person name="Yoon J.-H."/>
        </authorList>
    </citation>
    <scope>NUCLEOTIDE SEQUENCE [LARGE SCALE GENOMIC DNA]</scope>
    <source>
        <strain evidence="19 20">KEM-5</strain>
    </source>
</reference>
<dbReference type="InterPro" id="IPR022880">
    <property type="entry name" value="DNApol_IV"/>
</dbReference>
<keyword evidence="7 17" id="KW-0548">Nucleotidyltransferase</keyword>
<evidence type="ECO:0000256" key="4">
    <source>
        <dbReference type="ARBA" id="ARBA00022457"/>
    </source>
</evidence>
<dbReference type="InterPro" id="IPR001126">
    <property type="entry name" value="UmuC"/>
</dbReference>
<dbReference type="SUPFAM" id="SSF56672">
    <property type="entry name" value="DNA/RNA polymerases"/>
    <property type="match status" value="1"/>
</dbReference>
<dbReference type="GO" id="GO:0003887">
    <property type="term" value="F:DNA-directed DNA polymerase activity"/>
    <property type="evidence" value="ECO:0007669"/>
    <property type="project" value="UniProtKB-UniRule"/>
</dbReference>
<keyword evidence="13 17" id="KW-0238">DNA-binding</keyword>
<dbReference type="NCBIfam" id="NF002677">
    <property type="entry name" value="PRK02406.1"/>
    <property type="match status" value="1"/>
</dbReference>
<evidence type="ECO:0000256" key="15">
    <source>
        <dbReference type="ARBA" id="ARBA00025589"/>
    </source>
</evidence>
<keyword evidence="6 17" id="KW-0808">Transferase</keyword>
<protein>
    <recommendedName>
        <fullName evidence="17">DNA polymerase IV</fullName>
        <shortName evidence="17">Pol IV</shortName>
        <ecNumber evidence="17">2.7.7.7</ecNumber>
    </recommendedName>
</protein>
<evidence type="ECO:0000256" key="6">
    <source>
        <dbReference type="ARBA" id="ARBA00022679"/>
    </source>
</evidence>
<dbReference type="GO" id="GO:0042276">
    <property type="term" value="P:error-prone translesion synthesis"/>
    <property type="evidence" value="ECO:0007669"/>
    <property type="project" value="TreeGrafter"/>
</dbReference>
<dbReference type="InterPro" id="IPR043128">
    <property type="entry name" value="Rev_trsase/Diguanyl_cyclase"/>
</dbReference>
<feature type="binding site" evidence="17">
    <location>
        <position position="24"/>
    </location>
    <ligand>
        <name>Mg(2+)</name>
        <dbReference type="ChEBI" id="CHEBI:18420"/>
    </ligand>
</feature>
<dbReference type="RefSeq" id="WP_138618366.1">
    <property type="nucleotide sequence ID" value="NZ_VCAO01000004.1"/>
</dbReference>
<sequence>MSADHDHTGDDEEADGLRKIIHVDMDAFFASVEQRDNPELRGKPVAVGGSSGRGVVAAASYEARKFGVRSAMPSVTAKRLCPDLIFCKSRFEAYREASQQIRAVFRHHTELVEPLSLDEAYLDVTEDKLGIGSATRIAELIRQEIRAKTRLTASAGVSYNKFLAKIASDQNKPDGLCVIRPGEGADFVARLPIRRFHGVGPKGAEKMARLGIETGGDLAAKDAAFLRANFGSFADYLYRAARGIDLRPVRASRIRKSVGGERTFHQDLSTGSELRATLEDIIEIVWTSIERAEANGRTVTLKLKYNDFQIMSRAKTAPRVIADRGEFAAMARGLLEEVLPLPMPIRLMGLALSKLESAEQAEDARPDAQLSLL</sequence>
<dbReference type="Proteomes" id="UP000309668">
    <property type="component" value="Unassembled WGS sequence"/>
</dbReference>
<dbReference type="OrthoDB" id="9808813at2"/>
<evidence type="ECO:0000256" key="16">
    <source>
        <dbReference type="ARBA" id="ARBA00049244"/>
    </source>
</evidence>
<evidence type="ECO:0000256" key="5">
    <source>
        <dbReference type="ARBA" id="ARBA00022490"/>
    </source>
</evidence>
<dbReference type="HAMAP" id="MF_01113">
    <property type="entry name" value="DNApol_IV"/>
    <property type="match status" value="1"/>
</dbReference>
<feature type="site" description="Substrate discrimination" evidence="17">
    <location>
        <position position="29"/>
    </location>
</feature>
<evidence type="ECO:0000256" key="11">
    <source>
        <dbReference type="ARBA" id="ARBA00022842"/>
    </source>
</evidence>
<evidence type="ECO:0000313" key="19">
    <source>
        <dbReference type="EMBL" id="TMM47317.1"/>
    </source>
</evidence>
<dbReference type="Gene3D" id="3.40.1170.60">
    <property type="match status" value="1"/>
</dbReference>
<keyword evidence="10 17" id="KW-0227">DNA damage</keyword>
<accession>A0A5S3PUR4</accession>
<dbReference type="InterPro" id="IPR024728">
    <property type="entry name" value="PolY_HhH_motif"/>
</dbReference>
<dbReference type="InterPro" id="IPR036775">
    <property type="entry name" value="DNA_pol_Y-fam_lit_finger_sf"/>
</dbReference>
<dbReference type="SUPFAM" id="SSF100879">
    <property type="entry name" value="Lesion bypass DNA polymerase (Y-family), little finger domain"/>
    <property type="match status" value="1"/>
</dbReference>
<dbReference type="Pfam" id="PF11799">
    <property type="entry name" value="IMS_C"/>
    <property type="match status" value="1"/>
</dbReference>
<evidence type="ECO:0000256" key="1">
    <source>
        <dbReference type="ARBA" id="ARBA00004496"/>
    </source>
</evidence>
<dbReference type="InterPro" id="IPR050116">
    <property type="entry name" value="DNA_polymerase-Y"/>
</dbReference>
<feature type="binding site" evidence="17">
    <location>
        <position position="118"/>
    </location>
    <ligand>
        <name>Mg(2+)</name>
        <dbReference type="ChEBI" id="CHEBI:18420"/>
    </ligand>
</feature>
<dbReference type="Gene3D" id="1.10.150.20">
    <property type="entry name" value="5' to 3' exonuclease, C-terminal subdomain"/>
    <property type="match status" value="1"/>
</dbReference>
<dbReference type="CDD" id="cd03586">
    <property type="entry name" value="PolY_Pol_IV_kappa"/>
    <property type="match status" value="1"/>
</dbReference>
<comment type="subunit">
    <text evidence="3 17">Monomer.</text>
</comment>
<evidence type="ECO:0000256" key="13">
    <source>
        <dbReference type="ARBA" id="ARBA00023125"/>
    </source>
</evidence>
<dbReference type="InterPro" id="IPR043502">
    <property type="entry name" value="DNA/RNA_pol_sf"/>
</dbReference>
<evidence type="ECO:0000256" key="3">
    <source>
        <dbReference type="ARBA" id="ARBA00011245"/>
    </source>
</evidence>
<evidence type="ECO:0000256" key="7">
    <source>
        <dbReference type="ARBA" id="ARBA00022695"/>
    </source>
</evidence>
<evidence type="ECO:0000256" key="10">
    <source>
        <dbReference type="ARBA" id="ARBA00022763"/>
    </source>
</evidence>
<dbReference type="Pfam" id="PF00817">
    <property type="entry name" value="IMS"/>
    <property type="match status" value="1"/>
</dbReference>
<dbReference type="PROSITE" id="PS50173">
    <property type="entry name" value="UMUC"/>
    <property type="match status" value="1"/>
</dbReference>
<evidence type="ECO:0000256" key="8">
    <source>
        <dbReference type="ARBA" id="ARBA00022705"/>
    </source>
</evidence>
<dbReference type="AlphaFoldDB" id="A0A5S3PUR4"/>
<keyword evidence="12 17" id="KW-0239">DNA-directed DNA polymerase</keyword>
<dbReference type="GO" id="GO:0003684">
    <property type="term" value="F:damaged DNA binding"/>
    <property type="evidence" value="ECO:0007669"/>
    <property type="project" value="InterPro"/>
</dbReference>
<comment type="function">
    <text evidence="15 17">Poorly processive, error-prone DNA polymerase involved in untargeted mutagenesis. Copies undamaged DNA at stalled replication forks, which arise in vivo from mismatched or misaligned primer ends. These misaligned primers can be extended by PolIV. Exhibits no 3'-5' exonuclease (proofreading) activity. May be involved in translesional synthesis, in conjunction with the beta clamp from PolIII.</text>
</comment>
<dbReference type="GO" id="GO:0009432">
    <property type="term" value="P:SOS response"/>
    <property type="evidence" value="ECO:0007669"/>
    <property type="project" value="TreeGrafter"/>
</dbReference>
<organism evidence="19 20">
    <name type="scientific">Qipengyuania marisflavi</name>
    <dbReference type="NCBI Taxonomy" id="2486356"/>
    <lineage>
        <taxon>Bacteria</taxon>
        <taxon>Pseudomonadati</taxon>
        <taxon>Pseudomonadota</taxon>
        <taxon>Alphaproteobacteria</taxon>
        <taxon>Sphingomonadales</taxon>
        <taxon>Erythrobacteraceae</taxon>
        <taxon>Qipengyuania</taxon>
    </lineage>
</organism>
<dbReference type="Gene3D" id="3.30.70.270">
    <property type="match status" value="1"/>
</dbReference>
<keyword evidence="4 17" id="KW-0515">Mutator protein</keyword>
<dbReference type="EC" id="2.7.7.7" evidence="17"/>
<keyword evidence="8 17" id="KW-0235">DNA replication</keyword>
<comment type="cofactor">
    <cofactor evidence="17">
        <name>Mg(2+)</name>
        <dbReference type="ChEBI" id="CHEBI:18420"/>
    </cofactor>
    <text evidence="17">Binds 2 magnesium ions per subunit.</text>
</comment>
<dbReference type="EMBL" id="VCAO01000004">
    <property type="protein sequence ID" value="TMM47317.1"/>
    <property type="molecule type" value="Genomic_DNA"/>
</dbReference>
<evidence type="ECO:0000256" key="14">
    <source>
        <dbReference type="ARBA" id="ARBA00023204"/>
    </source>
</evidence>
<keyword evidence="5 17" id="KW-0963">Cytoplasm</keyword>
<keyword evidence="9 17" id="KW-0479">Metal-binding</keyword>
<dbReference type="GO" id="GO:0000287">
    <property type="term" value="F:magnesium ion binding"/>
    <property type="evidence" value="ECO:0007669"/>
    <property type="project" value="UniProtKB-UniRule"/>
</dbReference>
<dbReference type="FunFam" id="3.40.1170.60:FF:000001">
    <property type="entry name" value="DNA polymerase IV"/>
    <property type="match status" value="1"/>
</dbReference>
<dbReference type="GO" id="GO:0006261">
    <property type="term" value="P:DNA-templated DNA replication"/>
    <property type="evidence" value="ECO:0007669"/>
    <property type="project" value="UniProtKB-UniRule"/>
</dbReference>
<keyword evidence="11 17" id="KW-0460">Magnesium</keyword>
<dbReference type="Gene3D" id="3.30.1490.100">
    <property type="entry name" value="DNA polymerase, Y-family, little finger domain"/>
    <property type="match status" value="1"/>
</dbReference>
<evidence type="ECO:0000256" key="2">
    <source>
        <dbReference type="ARBA" id="ARBA00010945"/>
    </source>
</evidence>
<proteinExistence type="inferred from homology"/>
<keyword evidence="14 17" id="KW-0234">DNA repair</keyword>
<gene>
    <name evidence="17 19" type="primary">dinB</name>
    <name evidence="19" type="ORF">FEV51_09625</name>
</gene>
<evidence type="ECO:0000256" key="9">
    <source>
        <dbReference type="ARBA" id="ARBA00022723"/>
    </source>
</evidence>
<dbReference type="InterPro" id="IPR017961">
    <property type="entry name" value="DNA_pol_Y-fam_little_finger"/>
</dbReference>
<dbReference type="FunFam" id="3.30.1490.100:FF:000004">
    <property type="entry name" value="DNA polymerase IV"/>
    <property type="match status" value="1"/>
</dbReference>
<feature type="domain" description="UmuC" evidence="18">
    <location>
        <begin position="20"/>
        <end position="200"/>
    </location>
</feature>
<evidence type="ECO:0000313" key="20">
    <source>
        <dbReference type="Proteomes" id="UP000309668"/>
    </source>
</evidence>
<comment type="caution">
    <text evidence="19">The sequence shown here is derived from an EMBL/GenBank/DDBJ whole genome shotgun (WGS) entry which is preliminary data.</text>
</comment>
<dbReference type="GO" id="GO:0005829">
    <property type="term" value="C:cytosol"/>
    <property type="evidence" value="ECO:0007669"/>
    <property type="project" value="TreeGrafter"/>
</dbReference>
<comment type="catalytic activity">
    <reaction evidence="16 17">
        <text>DNA(n) + a 2'-deoxyribonucleoside 5'-triphosphate = DNA(n+1) + diphosphate</text>
        <dbReference type="Rhea" id="RHEA:22508"/>
        <dbReference type="Rhea" id="RHEA-COMP:17339"/>
        <dbReference type="Rhea" id="RHEA-COMP:17340"/>
        <dbReference type="ChEBI" id="CHEBI:33019"/>
        <dbReference type="ChEBI" id="CHEBI:61560"/>
        <dbReference type="ChEBI" id="CHEBI:173112"/>
        <dbReference type="EC" id="2.7.7.7"/>
    </reaction>
</comment>
<keyword evidence="20" id="KW-1185">Reference proteome</keyword>
<dbReference type="GO" id="GO:0006281">
    <property type="term" value="P:DNA repair"/>
    <property type="evidence" value="ECO:0007669"/>
    <property type="project" value="UniProtKB-UniRule"/>
</dbReference>
<evidence type="ECO:0000259" key="18">
    <source>
        <dbReference type="PROSITE" id="PS50173"/>
    </source>
</evidence>
<comment type="similarity">
    <text evidence="2 17">Belongs to the DNA polymerase type-Y family.</text>
</comment>
<evidence type="ECO:0000256" key="12">
    <source>
        <dbReference type="ARBA" id="ARBA00022932"/>
    </source>
</evidence>